<sequence length="144" mass="16080">MITLRRDSRFSIPYTYPGLLGPWLFVASTVCAIPTSTSTTYLPDLGEIRSAQARHHLMHEICMVQYYRTPPVTFGHPETLPDQNSGKSSRDAPASKQPRRRTSKSISKSISISPSLRLTTQYYEQYNLCHVISSVASTVPSTST</sequence>
<evidence type="ECO:0000313" key="3">
    <source>
        <dbReference type="Proteomes" id="UP000249829"/>
    </source>
</evidence>
<proteinExistence type="predicted"/>
<evidence type="ECO:0000313" key="2">
    <source>
        <dbReference type="EMBL" id="PYI22369.1"/>
    </source>
</evidence>
<accession>A0A2V5HDC6</accession>
<evidence type="ECO:0000256" key="1">
    <source>
        <dbReference type="SAM" id="MobiDB-lite"/>
    </source>
</evidence>
<feature type="region of interest" description="Disordered" evidence="1">
    <location>
        <begin position="74"/>
        <end position="109"/>
    </location>
</feature>
<dbReference type="EMBL" id="KZ825111">
    <property type="protein sequence ID" value="PYI22369.1"/>
    <property type="molecule type" value="Genomic_DNA"/>
</dbReference>
<dbReference type="AlphaFoldDB" id="A0A2V5HDC6"/>
<organism evidence="2 3">
    <name type="scientific">Aspergillus violaceofuscus (strain CBS 115571)</name>
    <dbReference type="NCBI Taxonomy" id="1450538"/>
    <lineage>
        <taxon>Eukaryota</taxon>
        <taxon>Fungi</taxon>
        <taxon>Dikarya</taxon>
        <taxon>Ascomycota</taxon>
        <taxon>Pezizomycotina</taxon>
        <taxon>Eurotiomycetes</taxon>
        <taxon>Eurotiomycetidae</taxon>
        <taxon>Eurotiales</taxon>
        <taxon>Aspergillaceae</taxon>
        <taxon>Aspergillus</taxon>
    </lineage>
</organism>
<reference evidence="2 3" key="1">
    <citation type="submission" date="2018-02" db="EMBL/GenBank/DDBJ databases">
        <title>The genomes of Aspergillus section Nigri reveals drivers in fungal speciation.</title>
        <authorList>
            <consortium name="DOE Joint Genome Institute"/>
            <person name="Vesth T.C."/>
            <person name="Nybo J."/>
            <person name="Theobald S."/>
            <person name="Brandl J."/>
            <person name="Frisvad J.C."/>
            <person name="Nielsen K.F."/>
            <person name="Lyhne E.K."/>
            <person name="Kogle M.E."/>
            <person name="Kuo A."/>
            <person name="Riley R."/>
            <person name="Clum A."/>
            <person name="Nolan M."/>
            <person name="Lipzen A."/>
            <person name="Salamov A."/>
            <person name="Henrissat B."/>
            <person name="Wiebenga A."/>
            <person name="De vries R.P."/>
            <person name="Grigoriev I.V."/>
            <person name="Mortensen U.H."/>
            <person name="Andersen M.R."/>
            <person name="Baker S.E."/>
        </authorList>
    </citation>
    <scope>NUCLEOTIDE SEQUENCE [LARGE SCALE GENOMIC DNA]</scope>
    <source>
        <strain evidence="2 3">CBS 115571</strain>
    </source>
</reference>
<protein>
    <submittedName>
        <fullName evidence="2">Uncharacterized protein</fullName>
    </submittedName>
</protein>
<keyword evidence="3" id="KW-1185">Reference proteome</keyword>
<name>A0A2V5HDC6_ASPV1</name>
<gene>
    <name evidence="2" type="ORF">BO99DRAFT_400173</name>
</gene>
<dbReference type="Proteomes" id="UP000249829">
    <property type="component" value="Unassembled WGS sequence"/>
</dbReference>